<evidence type="ECO:0000256" key="9">
    <source>
        <dbReference type="ARBA" id="ARBA00038929"/>
    </source>
</evidence>
<proteinExistence type="inferred from homology"/>
<evidence type="ECO:0000256" key="7">
    <source>
        <dbReference type="ARBA" id="ARBA00023316"/>
    </source>
</evidence>
<comment type="similarity">
    <text evidence="2 10">Belongs to the glycosyl hydrolase 5 (cellulase A) family.</text>
</comment>
<evidence type="ECO:0000313" key="12">
    <source>
        <dbReference type="EMBL" id="KAF2186559.1"/>
    </source>
</evidence>
<dbReference type="PANTHER" id="PTHR31297">
    <property type="entry name" value="GLUCAN ENDO-1,6-BETA-GLUCOSIDASE B"/>
    <property type="match status" value="1"/>
</dbReference>
<reference evidence="12" key="1">
    <citation type="journal article" date="2020" name="Stud. Mycol.">
        <title>101 Dothideomycetes genomes: a test case for predicting lifestyles and emergence of pathogens.</title>
        <authorList>
            <person name="Haridas S."/>
            <person name="Albert R."/>
            <person name="Binder M."/>
            <person name="Bloem J."/>
            <person name="Labutti K."/>
            <person name="Salamov A."/>
            <person name="Andreopoulos B."/>
            <person name="Baker S."/>
            <person name="Barry K."/>
            <person name="Bills G."/>
            <person name="Bluhm B."/>
            <person name="Cannon C."/>
            <person name="Castanera R."/>
            <person name="Culley D."/>
            <person name="Daum C."/>
            <person name="Ezra D."/>
            <person name="Gonzalez J."/>
            <person name="Henrissat B."/>
            <person name="Kuo A."/>
            <person name="Liang C."/>
            <person name="Lipzen A."/>
            <person name="Lutzoni F."/>
            <person name="Magnuson J."/>
            <person name="Mondo S."/>
            <person name="Nolan M."/>
            <person name="Ohm R."/>
            <person name="Pangilinan J."/>
            <person name="Park H.-J."/>
            <person name="Ramirez L."/>
            <person name="Alfaro M."/>
            <person name="Sun H."/>
            <person name="Tritt A."/>
            <person name="Yoshinaga Y."/>
            <person name="Zwiers L.-H."/>
            <person name="Turgeon B."/>
            <person name="Goodwin S."/>
            <person name="Spatafora J."/>
            <person name="Crous P."/>
            <person name="Grigoriev I."/>
        </authorList>
    </citation>
    <scope>NUCLEOTIDE SEQUENCE</scope>
    <source>
        <strain evidence="12">CBS 207.26</strain>
    </source>
</reference>
<keyword evidence="5 10" id="KW-0378">Hydrolase</keyword>
<dbReference type="GO" id="GO:0009251">
    <property type="term" value="P:glucan catabolic process"/>
    <property type="evidence" value="ECO:0007669"/>
    <property type="project" value="TreeGrafter"/>
</dbReference>
<dbReference type="OrthoDB" id="62120at2759"/>
<dbReference type="GO" id="GO:0005576">
    <property type="term" value="C:extracellular region"/>
    <property type="evidence" value="ECO:0007669"/>
    <property type="project" value="UniProtKB-SubCell"/>
</dbReference>
<protein>
    <recommendedName>
        <fullName evidence="9">glucan 1,3-beta-glucosidase</fullName>
        <ecNumber evidence="9">3.2.1.58</ecNumber>
    </recommendedName>
</protein>
<comment type="catalytic activity">
    <reaction evidence="8">
        <text>Successive hydrolysis of beta-D-glucose units from the non-reducing ends of (1-&gt;3)-beta-D-glucans, releasing alpha-glucose.</text>
        <dbReference type="EC" id="3.2.1.58"/>
    </reaction>
</comment>
<dbReference type="EC" id="3.2.1.58" evidence="9"/>
<accession>A0A6A6E7K1</accession>
<organism evidence="12 13">
    <name type="scientific">Zopfia rhizophila CBS 207.26</name>
    <dbReference type="NCBI Taxonomy" id="1314779"/>
    <lineage>
        <taxon>Eukaryota</taxon>
        <taxon>Fungi</taxon>
        <taxon>Dikarya</taxon>
        <taxon>Ascomycota</taxon>
        <taxon>Pezizomycotina</taxon>
        <taxon>Dothideomycetes</taxon>
        <taxon>Dothideomycetes incertae sedis</taxon>
        <taxon>Zopfiaceae</taxon>
        <taxon>Zopfia</taxon>
    </lineage>
</organism>
<keyword evidence="4" id="KW-0732">Signal</keyword>
<evidence type="ECO:0000256" key="1">
    <source>
        <dbReference type="ARBA" id="ARBA00004613"/>
    </source>
</evidence>
<dbReference type="Proteomes" id="UP000800200">
    <property type="component" value="Unassembled WGS sequence"/>
</dbReference>
<dbReference type="GO" id="GO:0071555">
    <property type="term" value="P:cell wall organization"/>
    <property type="evidence" value="ECO:0007669"/>
    <property type="project" value="UniProtKB-KW"/>
</dbReference>
<dbReference type="FunFam" id="3.20.20.80:FF:000033">
    <property type="entry name" value="Glucan 1,3-beta-glucosidase A"/>
    <property type="match status" value="1"/>
</dbReference>
<dbReference type="EMBL" id="ML994629">
    <property type="protein sequence ID" value="KAF2186559.1"/>
    <property type="molecule type" value="Genomic_DNA"/>
</dbReference>
<evidence type="ECO:0000256" key="8">
    <source>
        <dbReference type="ARBA" id="ARBA00036824"/>
    </source>
</evidence>
<dbReference type="GO" id="GO:0009986">
    <property type="term" value="C:cell surface"/>
    <property type="evidence" value="ECO:0007669"/>
    <property type="project" value="TreeGrafter"/>
</dbReference>
<dbReference type="SUPFAM" id="SSF51445">
    <property type="entry name" value="(Trans)glycosidases"/>
    <property type="match status" value="1"/>
</dbReference>
<dbReference type="Pfam" id="PF00150">
    <property type="entry name" value="Cellulase"/>
    <property type="match status" value="1"/>
</dbReference>
<feature type="domain" description="Glycoside hydrolase family 5" evidence="11">
    <location>
        <begin position="82"/>
        <end position="225"/>
    </location>
</feature>
<keyword evidence="7" id="KW-0961">Cell wall biogenesis/degradation</keyword>
<name>A0A6A6E7K1_9PEZI</name>
<dbReference type="GO" id="GO:0004338">
    <property type="term" value="F:glucan exo-1,3-beta-glucosidase activity"/>
    <property type="evidence" value="ECO:0007669"/>
    <property type="project" value="UniProtKB-EC"/>
</dbReference>
<keyword evidence="6 10" id="KW-0326">Glycosidase</keyword>
<evidence type="ECO:0000256" key="10">
    <source>
        <dbReference type="RuleBase" id="RU361153"/>
    </source>
</evidence>
<evidence type="ECO:0000256" key="5">
    <source>
        <dbReference type="ARBA" id="ARBA00022801"/>
    </source>
</evidence>
<sequence>MLGRSFSTAAAAAAAAAIGLLALNSNAAPTTQWKRDLKFDYNGQKVRGVNLGGWFVLEPWITPSMFEGNGGIDEYTLTRELGKDAAFSKLSQHWNSWITQDDFNQIAGAGLNHVRIPIGYWSVIPIDGDPYVQGAYEVFGKALDWAQAAGLKVMIDLHGAPGSQNGFDNSGRYGAIEWTQGDTVAHTIKVLNKIRDDHASHPAVAAIELLNEPMGWSLNMNTVRQFYMDGWGNLKNSNVAITFHDAFQGVTSWGDWGAGMWYLLLDTHHYQIFDTGAIAMSPTEHVRTACDFGNQMAGTGKWTISGEWTGGITDCAKWLNGKGKGARYDGTFGGSSRIGDCAGKSVGSVAALSGDDKQNIGRFIEAQLDAFEKASGWIFWTWKTESAPEWDMQDLLKEGLFPQPLTARKYPGQCG</sequence>
<dbReference type="AlphaFoldDB" id="A0A6A6E7K1"/>
<evidence type="ECO:0000256" key="3">
    <source>
        <dbReference type="ARBA" id="ARBA00022525"/>
    </source>
</evidence>
<evidence type="ECO:0000256" key="4">
    <source>
        <dbReference type="ARBA" id="ARBA00022729"/>
    </source>
</evidence>
<evidence type="ECO:0000256" key="6">
    <source>
        <dbReference type="ARBA" id="ARBA00023295"/>
    </source>
</evidence>
<keyword evidence="3" id="KW-0964">Secreted</keyword>
<evidence type="ECO:0000259" key="11">
    <source>
        <dbReference type="Pfam" id="PF00150"/>
    </source>
</evidence>
<gene>
    <name evidence="12" type="ORF">K469DRAFT_686948</name>
</gene>
<dbReference type="InterPro" id="IPR050386">
    <property type="entry name" value="Glycosyl_hydrolase_5"/>
</dbReference>
<evidence type="ECO:0000256" key="2">
    <source>
        <dbReference type="ARBA" id="ARBA00005641"/>
    </source>
</evidence>
<dbReference type="PANTHER" id="PTHR31297:SF1">
    <property type="entry name" value="GLUCAN 1,3-BETA-GLUCOSIDASE I_II-RELATED"/>
    <property type="match status" value="1"/>
</dbReference>
<dbReference type="Gene3D" id="3.20.20.80">
    <property type="entry name" value="Glycosidases"/>
    <property type="match status" value="1"/>
</dbReference>
<evidence type="ECO:0000313" key="13">
    <source>
        <dbReference type="Proteomes" id="UP000800200"/>
    </source>
</evidence>
<keyword evidence="13" id="KW-1185">Reference proteome</keyword>
<dbReference type="InterPro" id="IPR017853">
    <property type="entry name" value="GH"/>
</dbReference>
<comment type="subcellular location">
    <subcellularLocation>
        <location evidence="1">Secreted</location>
    </subcellularLocation>
</comment>
<dbReference type="InterPro" id="IPR001547">
    <property type="entry name" value="Glyco_hydro_5"/>
</dbReference>